<name>A0AAN1VI48_9BORD</name>
<dbReference type="GO" id="GO:0003677">
    <property type="term" value="F:DNA binding"/>
    <property type="evidence" value="ECO:0007669"/>
    <property type="project" value="UniProtKB-KW"/>
</dbReference>
<dbReference type="InterPro" id="IPR050950">
    <property type="entry name" value="HTH-type_LysR_regulators"/>
</dbReference>
<dbReference type="Pfam" id="PF00126">
    <property type="entry name" value="HTH_1"/>
    <property type="match status" value="1"/>
</dbReference>
<evidence type="ECO:0000256" key="4">
    <source>
        <dbReference type="ARBA" id="ARBA00023163"/>
    </source>
</evidence>
<sequence>MNLTPRQLRIFVLLAETLSFQKTAELLHVTQPTLSKLLKETEETLGVQLFERTTRMVRLSREGQSILETARKITALHEKGMLELDQRLRDRHNRVAVAALPTLAASLIPRLIQRLAHQRPQVRVEVFDPIANEALDLLRERRVDVAVTTMSEEGAADLIYEELFTEPFVLFHSARITPGVTRWLPAELATLPLISMPAGTSVRSLTERAFQAAAQPFNPLYALRDLNTIARFVQHNCGIALLPESSLDNAAERGVGKTRLKGALSRSVGMYVRRECQPSRLLRQIMDELQRLGRGIESPPVPARKH</sequence>
<dbReference type="FunFam" id="1.10.10.10:FF:000001">
    <property type="entry name" value="LysR family transcriptional regulator"/>
    <property type="match status" value="1"/>
</dbReference>
<keyword evidence="3" id="KW-0238">DNA-binding</keyword>
<evidence type="ECO:0000256" key="2">
    <source>
        <dbReference type="ARBA" id="ARBA00023015"/>
    </source>
</evidence>
<dbReference type="GO" id="GO:0003700">
    <property type="term" value="F:DNA-binding transcription factor activity"/>
    <property type="evidence" value="ECO:0007669"/>
    <property type="project" value="InterPro"/>
</dbReference>
<dbReference type="RefSeq" id="WP_029577383.1">
    <property type="nucleotide sequence ID" value="NZ_CP012076.1"/>
</dbReference>
<proteinExistence type="inferred from homology"/>
<protein>
    <submittedName>
        <fullName evidence="6">LysR family transcriptional regulator</fullName>
    </submittedName>
</protein>
<dbReference type="PANTHER" id="PTHR30419">
    <property type="entry name" value="HTH-TYPE TRANSCRIPTIONAL REGULATOR YBHD"/>
    <property type="match status" value="1"/>
</dbReference>
<dbReference type="SUPFAM" id="SSF46785">
    <property type="entry name" value="Winged helix' DNA-binding domain"/>
    <property type="match status" value="1"/>
</dbReference>
<dbReference type="PROSITE" id="PS50931">
    <property type="entry name" value="HTH_LYSR"/>
    <property type="match status" value="1"/>
</dbReference>
<feature type="domain" description="HTH lysR-type" evidence="5">
    <location>
        <begin position="1"/>
        <end position="60"/>
    </location>
</feature>
<dbReference type="InterPro" id="IPR000847">
    <property type="entry name" value="LysR_HTH_N"/>
</dbReference>
<dbReference type="Gene3D" id="3.40.190.10">
    <property type="entry name" value="Periplasmic binding protein-like II"/>
    <property type="match status" value="2"/>
</dbReference>
<reference evidence="7" key="1">
    <citation type="submission" date="2017-10" db="EMBL/GenBank/DDBJ databases">
        <title>Whole genome sequencing of various Bordetella species.</title>
        <authorList>
            <person name="Weigand M.R."/>
            <person name="Loparev V."/>
            <person name="Peng Y."/>
            <person name="Bowden K.E."/>
            <person name="Tondella M.L."/>
            <person name="Williams M.M."/>
        </authorList>
    </citation>
    <scope>NUCLEOTIDE SEQUENCE [LARGE SCALE GENOMIC DNA]</scope>
    <source>
        <strain evidence="7">H720</strain>
    </source>
</reference>
<evidence type="ECO:0000256" key="1">
    <source>
        <dbReference type="ARBA" id="ARBA00009437"/>
    </source>
</evidence>
<dbReference type="GeneID" id="92993129"/>
<gene>
    <name evidence="6" type="ORF">CS347_22635</name>
</gene>
<evidence type="ECO:0000313" key="6">
    <source>
        <dbReference type="EMBL" id="AZW19348.1"/>
    </source>
</evidence>
<keyword evidence="4" id="KW-0804">Transcription</keyword>
<evidence type="ECO:0000313" key="7">
    <source>
        <dbReference type="Proteomes" id="UP000282741"/>
    </source>
</evidence>
<comment type="similarity">
    <text evidence="1">Belongs to the LysR transcriptional regulatory family.</text>
</comment>
<keyword evidence="2" id="KW-0805">Transcription regulation</keyword>
<dbReference type="InterPro" id="IPR005119">
    <property type="entry name" value="LysR_subst-bd"/>
</dbReference>
<organism evidence="6 7">
    <name type="scientific">Bordetella hinzii</name>
    <dbReference type="NCBI Taxonomy" id="103855"/>
    <lineage>
        <taxon>Bacteria</taxon>
        <taxon>Pseudomonadati</taxon>
        <taxon>Pseudomonadota</taxon>
        <taxon>Betaproteobacteria</taxon>
        <taxon>Burkholderiales</taxon>
        <taxon>Alcaligenaceae</taxon>
        <taxon>Bordetella</taxon>
    </lineage>
</organism>
<accession>A0AAN1VI48</accession>
<dbReference type="Pfam" id="PF03466">
    <property type="entry name" value="LysR_substrate"/>
    <property type="match status" value="1"/>
</dbReference>
<dbReference type="PANTHER" id="PTHR30419:SF8">
    <property type="entry name" value="NITROGEN ASSIMILATION TRANSCRIPTIONAL ACTIVATOR-RELATED"/>
    <property type="match status" value="1"/>
</dbReference>
<dbReference type="InterPro" id="IPR036390">
    <property type="entry name" value="WH_DNA-bd_sf"/>
</dbReference>
<dbReference type="PRINTS" id="PR00039">
    <property type="entry name" value="HTHLYSR"/>
</dbReference>
<dbReference type="SUPFAM" id="SSF53850">
    <property type="entry name" value="Periplasmic binding protein-like II"/>
    <property type="match status" value="1"/>
</dbReference>
<dbReference type="AlphaFoldDB" id="A0AAN1VI48"/>
<dbReference type="Proteomes" id="UP000282741">
    <property type="component" value="Chromosome"/>
</dbReference>
<evidence type="ECO:0000259" key="5">
    <source>
        <dbReference type="PROSITE" id="PS50931"/>
    </source>
</evidence>
<dbReference type="InterPro" id="IPR036388">
    <property type="entry name" value="WH-like_DNA-bd_sf"/>
</dbReference>
<dbReference type="CDD" id="cd05466">
    <property type="entry name" value="PBP2_LTTR_substrate"/>
    <property type="match status" value="1"/>
</dbReference>
<dbReference type="EMBL" id="CP024172">
    <property type="protein sequence ID" value="AZW19348.1"/>
    <property type="molecule type" value="Genomic_DNA"/>
</dbReference>
<dbReference type="Gene3D" id="1.10.10.10">
    <property type="entry name" value="Winged helix-like DNA-binding domain superfamily/Winged helix DNA-binding domain"/>
    <property type="match status" value="1"/>
</dbReference>
<dbReference type="GO" id="GO:0005829">
    <property type="term" value="C:cytosol"/>
    <property type="evidence" value="ECO:0007669"/>
    <property type="project" value="TreeGrafter"/>
</dbReference>
<dbReference type="KEGG" id="bhz:ACR54_01674"/>
<evidence type="ECO:0000256" key="3">
    <source>
        <dbReference type="ARBA" id="ARBA00023125"/>
    </source>
</evidence>